<feature type="signal peptide" evidence="1">
    <location>
        <begin position="1"/>
        <end position="24"/>
    </location>
</feature>
<name>A0A5C6U7C6_9SPHN</name>
<dbReference type="OrthoDB" id="9802674at2"/>
<evidence type="ECO:0000313" key="3">
    <source>
        <dbReference type="Proteomes" id="UP000321129"/>
    </source>
</evidence>
<dbReference type="Proteomes" id="UP000321129">
    <property type="component" value="Unassembled WGS sequence"/>
</dbReference>
<keyword evidence="3" id="KW-1185">Reference proteome</keyword>
<evidence type="ECO:0000313" key="2">
    <source>
        <dbReference type="EMBL" id="TXC68704.1"/>
    </source>
</evidence>
<dbReference type="InterPro" id="IPR019027">
    <property type="entry name" value="Pilus_biogenesis_CpaD-related"/>
</dbReference>
<gene>
    <name evidence="2" type="ORF">FSZ31_06905</name>
</gene>
<dbReference type="RefSeq" id="WP_147122657.1">
    <property type="nucleotide sequence ID" value="NZ_VOPY01000002.1"/>
</dbReference>
<dbReference type="Pfam" id="PF09476">
    <property type="entry name" value="Pilus_CpaD"/>
    <property type="match status" value="1"/>
</dbReference>
<evidence type="ECO:0000256" key="1">
    <source>
        <dbReference type="SAM" id="SignalP"/>
    </source>
</evidence>
<comment type="caution">
    <text evidence="2">The sequence shown here is derived from an EMBL/GenBank/DDBJ whole genome shotgun (WGS) entry which is preliminary data.</text>
</comment>
<proteinExistence type="predicted"/>
<sequence>MIKAKLLVPAAVALALGACNTGTAVSNRGLESVHQPVVGQQAYSLDLQLAGGELPPSEQGRLAGWLEALDVGYGDRVAIDDGTSYDAASARATIGRMLGVRGLLMAAGAPVTPGVVAPGSIRVVVLRSTAWVPNCPDTATTYASNPTNSTSSNYGCAINSNLAAMVADPQDLIKGQAGALTDPKTATKAIGVYRDAVPTGSKGLTETSTSDGGGK</sequence>
<dbReference type="EMBL" id="VOPY01000002">
    <property type="protein sequence ID" value="TXC68704.1"/>
    <property type="molecule type" value="Genomic_DNA"/>
</dbReference>
<organism evidence="2 3">
    <name type="scientific">Flavisphingopyxis soli</name>
    <dbReference type="NCBI Taxonomy" id="2601267"/>
    <lineage>
        <taxon>Bacteria</taxon>
        <taxon>Pseudomonadati</taxon>
        <taxon>Pseudomonadota</taxon>
        <taxon>Alphaproteobacteria</taxon>
        <taxon>Sphingomonadales</taxon>
        <taxon>Sphingopyxidaceae</taxon>
        <taxon>Flavisphingopyxis</taxon>
    </lineage>
</organism>
<keyword evidence="1" id="KW-0732">Signal</keyword>
<evidence type="ECO:0008006" key="4">
    <source>
        <dbReference type="Google" id="ProtNLM"/>
    </source>
</evidence>
<accession>A0A5C6U7C6</accession>
<dbReference type="AlphaFoldDB" id="A0A5C6U7C6"/>
<dbReference type="PROSITE" id="PS51257">
    <property type="entry name" value="PROKAR_LIPOPROTEIN"/>
    <property type="match status" value="1"/>
</dbReference>
<reference evidence="2 3" key="1">
    <citation type="submission" date="2019-08" db="EMBL/GenBank/DDBJ databases">
        <title>Sphingorhabdus soil sp. nov., isolated from arctic soil.</title>
        <authorList>
            <person name="Liu Y."/>
        </authorList>
    </citation>
    <scope>NUCLEOTIDE SEQUENCE [LARGE SCALE GENOMIC DNA]</scope>
    <source>
        <strain evidence="2 3">D-2Q-5-6</strain>
    </source>
</reference>
<feature type="chain" id="PRO_5022945229" description="Pilus assembly protein CpaD" evidence="1">
    <location>
        <begin position="25"/>
        <end position="215"/>
    </location>
</feature>
<protein>
    <recommendedName>
        <fullName evidence="4">Pilus assembly protein CpaD</fullName>
    </recommendedName>
</protein>